<feature type="domain" description="HMA" evidence="14">
    <location>
        <begin position="3"/>
        <end position="71"/>
    </location>
</feature>
<dbReference type="InterPro" id="IPR027256">
    <property type="entry name" value="P-typ_ATPase_IB"/>
</dbReference>
<evidence type="ECO:0000256" key="6">
    <source>
        <dbReference type="ARBA" id="ARBA00022741"/>
    </source>
</evidence>
<dbReference type="Pfam" id="PF00403">
    <property type="entry name" value="HMA"/>
    <property type="match status" value="1"/>
</dbReference>
<dbReference type="RefSeq" id="WP_073338054.1">
    <property type="nucleotide sequence ID" value="NZ_FQXM01000008.1"/>
</dbReference>
<dbReference type="GO" id="GO:0016887">
    <property type="term" value="F:ATP hydrolysis activity"/>
    <property type="evidence" value="ECO:0007669"/>
    <property type="project" value="InterPro"/>
</dbReference>
<dbReference type="NCBIfam" id="TIGR01512">
    <property type="entry name" value="ATPase-IB2_Cd"/>
    <property type="match status" value="1"/>
</dbReference>
<dbReference type="InterPro" id="IPR001757">
    <property type="entry name" value="P_typ_ATPase"/>
</dbReference>
<dbReference type="SFLD" id="SFLDF00027">
    <property type="entry name" value="p-type_atpase"/>
    <property type="match status" value="1"/>
</dbReference>
<name>A0A1M5UHN0_9CLOT</name>
<dbReference type="InterPro" id="IPR023299">
    <property type="entry name" value="ATPase_P-typ_cyto_dom_N"/>
</dbReference>
<evidence type="ECO:0000313" key="15">
    <source>
        <dbReference type="EMBL" id="SHH62562.1"/>
    </source>
</evidence>
<feature type="transmembrane region" description="Helical" evidence="13">
    <location>
        <begin position="122"/>
        <end position="141"/>
    </location>
</feature>
<reference evidence="15 16" key="1">
    <citation type="submission" date="2016-11" db="EMBL/GenBank/DDBJ databases">
        <authorList>
            <person name="Jaros S."/>
            <person name="Januszkiewicz K."/>
            <person name="Wedrychowicz H."/>
        </authorList>
    </citation>
    <scope>NUCLEOTIDE SEQUENCE [LARGE SCALE GENOMIC DNA]</scope>
    <source>
        <strain evidence="15 16">DSM 8605</strain>
    </source>
</reference>
<dbReference type="InterPro" id="IPR018303">
    <property type="entry name" value="ATPase_P-typ_P_site"/>
</dbReference>
<dbReference type="InterPro" id="IPR036163">
    <property type="entry name" value="HMA_dom_sf"/>
</dbReference>
<feature type="transmembrane region" description="Helical" evidence="13">
    <location>
        <begin position="99"/>
        <end position="115"/>
    </location>
</feature>
<keyword evidence="8" id="KW-1278">Translocase</keyword>
<evidence type="ECO:0000256" key="2">
    <source>
        <dbReference type="ARBA" id="ARBA00006024"/>
    </source>
</evidence>
<dbReference type="InterPro" id="IPR008250">
    <property type="entry name" value="ATPase_P-typ_transduc_dom_A_sf"/>
</dbReference>
<dbReference type="SUPFAM" id="SSF55008">
    <property type="entry name" value="HMA, heavy metal-associated domain"/>
    <property type="match status" value="1"/>
</dbReference>
<dbReference type="InterPro" id="IPR023298">
    <property type="entry name" value="ATPase_P-typ_TM_dom_sf"/>
</dbReference>
<keyword evidence="4 13" id="KW-0812">Transmembrane</keyword>
<dbReference type="GO" id="GO:0005886">
    <property type="term" value="C:plasma membrane"/>
    <property type="evidence" value="ECO:0007669"/>
    <property type="project" value="UniProtKB-SubCell"/>
</dbReference>
<dbReference type="InterPro" id="IPR051014">
    <property type="entry name" value="Cation_Transport_ATPase_IB"/>
</dbReference>
<evidence type="ECO:0000259" key="14">
    <source>
        <dbReference type="PROSITE" id="PS50846"/>
    </source>
</evidence>
<evidence type="ECO:0000256" key="8">
    <source>
        <dbReference type="ARBA" id="ARBA00022967"/>
    </source>
</evidence>
<dbReference type="Proteomes" id="UP000184447">
    <property type="component" value="Unassembled WGS sequence"/>
</dbReference>
<dbReference type="AlphaFoldDB" id="A0A1M5UHN0"/>
<dbReference type="GO" id="GO:0046872">
    <property type="term" value="F:metal ion binding"/>
    <property type="evidence" value="ECO:0007669"/>
    <property type="project" value="UniProtKB-KW"/>
</dbReference>
<dbReference type="Pfam" id="PF00122">
    <property type="entry name" value="E1-E2_ATPase"/>
    <property type="match status" value="1"/>
</dbReference>
<sequence length="708" mass="77253">MKNKVEITLQGLNCASCAGKIENKVKTLAGIENVNLNFARSILTVDTKNTNKDEVVEQVRIIVDNTERGVKVELLDKSVKKKEDKNKITIAQHINKKDFIVLMVGLAIFALALINGDNKYALIFYLLSYAIIGGTIIQSAFTGIKSGELLDENFLMVIATLAAFFIGEYPEAVAVMIFYRIGELFQDAAVERSRKSISDIMDIRPDYANLYMSGISYKVDPDKVNIGDIIEVRTGEKIPLDGIIVEGKASLNTSALTGESLPVDVCIDSEVYSGSINLNGLLKIKVTKVFGESTVSKILDLVENASNSKGKTEKFITKFAKIYTPVVVIVAVILAIVPPFIFNNGTFSEWIYTAAIFLVVSCPCALVISIPLGYFAGLGLASKNGILIKGSNYLEALYNVKAIAFDKTGTLTKGIFVVQNVESTSEFTKEDVLKYAAIAESNSQHPIAKAIVNENKLNLKDIEVLSYEEIAGMGIKVTIKEENNTKTIIVGNKILIEELGMEVTNITNIGTHIYVGMDKAFIGYLTINDEAKKESKKSIEELNRMGIKNLTMITGDNQGNAMYFAEKLNIKNVFHSLLPADKVKSIENIKNSMMKNEKIIFVGDGINDAPVLARADIGVAMGGIGSDAAIEAADVVIMDDDMNKIAKALQIAKTTRIIVMQNIIFSIGIKLLVLLLAAFGRTSMWIAIFADVGVALLAVLNSMRILKE</sequence>
<dbReference type="GO" id="GO:0005524">
    <property type="term" value="F:ATP binding"/>
    <property type="evidence" value="ECO:0007669"/>
    <property type="project" value="UniProtKB-UniRule"/>
</dbReference>
<comment type="catalytic activity">
    <reaction evidence="12">
        <text>Cd(2+)(in) + ATP + H2O = Cd(2+)(out) + ADP + phosphate + H(+)</text>
        <dbReference type="Rhea" id="RHEA:12132"/>
        <dbReference type="ChEBI" id="CHEBI:15377"/>
        <dbReference type="ChEBI" id="CHEBI:15378"/>
        <dbReference type="ChEBI" id="CHEBI:30616"/>
        <dbReference type="ChEBI" id="CHEBI:43474"/>
        <dbReference type="ChEBI" id="CHEBI:48775"/>
        <dbReference type="ChEBI" id="CHEBI:456216"/>
        <dbReference type="EC" id="7.2.2.21"/>
    </reaction>
</comment>
<dbReference type="SUPFAM" id="SSF81665">
    <property type="entry name" value="Calcium ATPase, transmembrane domain M"/>
    <property type="match status" value="1"/>
</dbReference>
<dbReference type="Gene3D" id="2.70.150.10">
    <property type="entry name" value="Calcium-transporting ATPase, cytoplasmic transduction domain A"/>
    <property type="match status" value="1"/>
</dbReference>
<dbReference type="PRINTS" id="PR00941">
    <property type="entry name" value="CDATPASE"/>
</dbReference>
<keyword evidence="10 13" id="KW-0472">Membrane</keyword>
<dbReference type="SUPFAM" id="SSF56784">
    <property type="entry name" value="HAD-like"/>
    <property type="match status" value="1"/>
</dbReference>
<dbReference type="InterPro" id="IPR059000">
    <property type="entry name" value="ATPase_P-type_domA"/>
</dbReference>
<dbReference type="InterPro" id="IPR044492">
    <property type="entry name" value="P_typ_ATPase_HD_dom"/>
</dbReference>
<dbReference type="PANTHER" id="PTHR48085:SF5">
    <property type="entry name" value="CADMIUM_ZINC-TRANSPORTING ATPASE HMA4-RELATED"/>
    <property type="match status" value="1"/>
</dbReference>
<evidence type="ECO:0000313" key="16">
    <source>
        <dbReference type="Proteomes" id="UP000184447"/>
    </source>
</evidence>
<gene>
    <name evidence="15" type="ORF">SAMN02745207_01745</name>
</gene>
<evidence type="ECO:0000256" key="12">
    <source>
        <dbReference type="ARBA" id="ARBA00049338"/>
    </source>
</evidence>
<evidence type="ECO:0000256" key="3">
    <source>
        <dbReference type="ARBA" id="ARBA00022539"/>
    </source>
</evidence>
<dbReference type="PRINTS" id="PR00119">
    <property type="entry name" value="CATATPASE"/>
</dbReference>
<keyword evidence="3" id="KW-0104">Cadmium</keyword>
<keyword evidence="6 13" id="KW-0547">Nucleotide-binding</keyword>
<proteinExistence type="inferred from homology"/>
<keyword evidence="13" id="KW-1003">Cell membrane</keyword>
<evidence type="ECO:0000256" key="13">
    <source>
        <dbReference type="RuleBase" id="RU362081"/>
    </source>
</evidence>
<feature type="transmembrane region" description="Helical" evidence="13">
    <location>
        <begin position="153"/>
        <end position="179"/>
    </location>
</feature>
<feature type="transmembrane region" description="Helical" evidence="13">
    <location>
        <begin position="322"/>
        <end position="342"/>
    </location>
</feature>
<dbReference type="FunFam" id="2.70.150.10:FF:000002">
    <property type="entry name" value="Copper-transporting ATPase 1, putative"/>
    <property type="match status" value="1"/>
</dbReference>
<dbReference type="Gene3D" id="3.40.1110.10">
    <property type="entry name" value="Calcium-transporting ATPase, cytoplasmic domain N"/>
    <property type="match status" value="1"/>
</dbReference>
<dbReference type="Pfam" id="PF00702">
    <property type="entry name" value="Hydrolase"/>
    <property type="match status" value="1"/>
</dbReference>
<evidence type="ECO:0000256" key="11">
    <source>
        <dbReference type="ARBA" id="ARBA00039103"/>
    </source>
</evidence>
<dbReference type="SFLD" id="SFLDS00003">
    <property type="entry name" value="Haloacid_Dehalogenase"/>
    <property type="match status" value="1"/>
</dbReference>
<feature type="transmembrane region" description="Helical" evidence="13">
    <location>
        <begin position="354"/>
        <end position="381"/>
    </location>
</feature>
<evidence type="ECO:0000256" key="9">
    <source>
        <dbReference type="ARBA" id="ARBA00022989"/>
    </source>
</evidence>
<comment type="similarity">
    <text evidence="2 13">Belongs to the cation transport ATPase (P-type) (TC 3.A.3) family. Type IB subfamily.</text>
</comment>
<protein>
    <recommendedName>
        <fullName evidence="11">Cd(2+)-exporting ATPase</fullName>
        <ecNumber evidence="11">7.2.2.21</ecNumber>
    </recommendedName>
</protein>
<dbReference type="InterPro" id="IPR006121">
    <property type="entry name" value="HMA_dom"/>
</dbReference>
<dbReference type="EMBL" id="FQXM01000008">
    <property type="protein sequence ID" value="SHH62562.1"/>
    <property type="molecule type" value="Genomic_DNA"/>
</dbReference>
<dbReference type="InterPro" id="IPR036412">
    <property type="entry name" value="HAD-like_sf"/>
</dbReference>
<dbReference type="SUPFAM" id="SSF81653">
    <property type="entry name" value="Calcium ATPase, transduction domain A"/>
    <property type="match status" value="1"/>
</dbReference>
<dbReference type="PROSITE" id="PS50846">
    <property type="entry name" value="HMA_2"/>
    <property type="match status" value="1"/>
</dbReference>
<dbReference type="NCBIfam" id="TIGR01494">
    <property type="entry name" value="ATPase_P-type"/>
    <property type="match status" value="1"/>
</dbReference>
<dbReference type="GO" id="GO:0008551">
    <property type="term" value="F:P-type cadmium transporter activity"/>
    <property type="evidence" value="ECO:0007669"/>
    <property type="project" value="UniProtKB-EC"/>
</dbReference>
<dbReference type="CDD" id="cd00371">
    <property type="entry name" value="HMA"/>
    <property type="match status" value="1"/>
</dbReference>
<accession>A0A1M5UHN0</accession>
<dbReference type="PANTHER" id="PTHR48085">
    <property type="entry name" value="CADMIUM/ZINC-TRANSPORTING ATPASE HMA2-RELATED"/>
    <property type="match status" value="1"/>
</dbReference>
<evidence type="ECO:0000256" key="5">
    <source>
        <dbReference type="ARBA" id="ARBA00022723"/>
    </source>
</evidence>
<dbReference type="EC" id="7.2.2.21" evidence="11"/>
<keyword evidence="7 13" id="KW-0067">ATP-binding</keyword>
<dbReference type="NCBIfam" id="TIGR01525">
    <property type="entry name" value="ATPase-IB_hvy"/>
    <property type="match status" value="1"/>
</dbReference>
<keyword evidence="9 13" id="KW-1133">Transmembrane helix</keyword>
<dbReference type="InterPro" id="IPR023214">
    <property type="entry name" value="HAD_sf"/>
</dbReference>
<dbReference type="SFLD" id="SFLDG00002">
    <property type="entry name" value="C1.7:_P-type_atpase_like"/>
    <property type="match status" value="1"/>
</dbReference>
<keyword evidence="16" id="KW-1185">Reference proteome</keyword>
<evidence type="ECO:0000256" key="7">
    <source>
        <dbReference type="ARBA" id="ARBA00022840"/>
    </source>
</evidence>
<dbReference type="OrthoDB" id="9760364at2"/>
<dbReference type="Gene3D" id="3.40.50.1000">
    <property type="entry name" value="HAD superfamily/HAD-like"/>
    <property type="match status" value="1"/>
</dbReference>
<dbReference type="Gene3D" id="3.30.70.100">
    <property type="match status" value="1"/>
</dbReference>
<organism evidence="15 16">
    <name type="scientific">Clostridium grantii DSM 8605</name>
    <dbReference type="NCBI Taxonomy" id="1121316"/>
    <lineage>
        <taxon>Bacteria</taxon>
        <taxon>Bacillati</taxon>
        <taxon>Bacillota</taxon>
        <taxon>Clostridia</taxon>
        <taxon>Eubacteriales</taxon>
        <taxon>Clostridiaceae</taxon>
        <taxon>Clostridium</taxon>
    </lineage>
</organism>
<dbReference type="STRING" id="1121316.SAMN02745207_01745"/>
<feature type="transmembrane region" description="Helical" evidence="13">
    <location>
        <begin position="657"/>
        <end position="679"/>
    </location>
</feature>
<comment type="subcellular location">
    <subcellularLocation>
        <location evidence="1">Cell membrane</location>
        <topology evidence="1">Multi-pass membrane protein</topology>
    </subcellularLocation>
</comment>
<dbReference type="PROSITE" id="PS00154">
    <property type="entry name" value="ATPASE_E1_E2"/>
    <property type="match status" value="1"/>
</dbReference>
<evidence type="ECO:0000256" key="1">
    <source>
        <dbReference type="ARBA" id="ARBA00004651"/>
    </source>
</evidence>
<evidence type="ECO:0000256" key="10">
    <source>
        <dbReference type="ARBA" id="ARBA00023136"/>
    </source>
</evidence>
<evidence type="ECO:0000256" key="4">
    <source>
        <dbReference type="ARBA" id="ARBA00022692"/>
    </source>
</evidence>
<feature type="transmembrane region" description="Helical" evidence="13">
    <location>
        <begin position="685"/>
        <end position="706"/>
    </location>
</feature>
<keyword evidence="5 13" id="KW-0479">Metal-binding</keyword>